<dbReference type="OrthoDB" id="446074at2759"/>
<sequence length="313" mass="33321">MRTSPIKRPASPAPREDSKSPPATAEKRKLAAAIKIYEKTAKLYLASAAETEELILTSIADKSPSLARPSESPASHKKNVHAVGALMQNLVAANDSHKEVAARGPPVMLAAVEAATVSENAARALLAGAAEAEAAMREGWFADATATATNDHSHVGINALGWEGSSRESSKNNRARRPLHAKMAWFACFPGLVCRTDGQVKQIVDAFLNTQAPDSLRTNFVARYGGEHGPRKVKATLTTLPVPPHSDPPAHFATLYRNIFLHGAHVIKLGPTNGSNNDAAAIEAIAAWWRGLQVGGGTAGENADWWIERGAER</sequence>
<evidence type="ECO:0000313" key="3">
    <source>
        <dbReference type="EMBL" id="RKO90841.1"/>
    </source>
</evidence>
<organism evidence="3 4">
    <name type="scientific">Blyttiomyces helicus</name>
    <dbReference type="NCBI Taxonomy" id="388810"/>
    <lineage>
        <taxon>Eukaryota</taxon>
        <taxon>Fungi</taxon>
        <taxon>Fungi incertae sedis</taxon>
        <taxon>Chytridiomycota</taxon>
        <taxon>Chytridiomycota incertae sedis</taxon>
        <taxon>Chytridiomycetes</taxon>
        <taxon>Chytridiomycetes incertae sedis</taxon>
        <taxon>Blyttiomyces</taxon>
    </lineage>
</organism>
<dbReference type="PANTHER" id="PTHR43090:SF2">
    <property type="entry name" value="1-(5-PHOSPHORIBOSYL)-5-[(5-PHOSPHORIBOSYLAMINO)METHYLIDENEAMINO] IMIDAZOLE-4-CARBOXAMIDE ISOMERASE"/>
    <property type="match status" value="1"/>
</dbReference>
<evidence type="ECO:0000313" key="4">
    <source>
        <dbReference type="Proteomes" id="UP000269721"/>
    </source>
</evidence>
<dbReference type="GO" id="GO:0003949">
    <property type="term" value="F:1-(5-phosphoribosyl)-5-[(5-phosphoribosylamino)methylideneamino]imidazole-4-carboxamide isomerase activity"/>
    <property type="evidence" value="ECO:0007669"/>
    <property type="project" value="InterPro"/>
</dbReference>
<dbReference type="InterPro" id="IPR013785">
    <property type="entry name" value="Aldolase_TIM"/>
</dbReference>
<reference evidence="4" key="1">
    <citation type="journal article" date="2018" name="Nat. Microbiol.">
        <title>Leveraging single-cell genomics to expand the fungal tree of life.</title>
        <authorList>
            <person name="Ahrendt S.R."/>
            <person name="Quandt C.A."/>
            <person name="Ciobanu D."/>
            <person name="Clum A."/>
            <person name="Salamov A."/>
            <person name="Andreopoulos B."/>
            <person name="Cheng J.F."/>
            <person name="Woyke T."/>
            <person name="Pelin A."/>
            <person name="Henrissat B."/>
            <person name="Reynolds N.K."/>
            <person name="Benny G.L."/>
            <person name="Smith M.E."/>
            <person name="James T.Y."/>
            <person name="Grigoriev I.V."/>
        </authorList>
    </citation>
    <scope>NUCLEOTIDE SEQUENCE [LARGE SCALE GENOMIC DNA]</scope>
</reference>
<evidence type="ECO:0000256" key="1">
    <source>
        <dbReference type="ARBA" id="ARBA00009667"/>
    </source>
</evidence>
<feature type="region of interest" description="Disordered" evidence="2">
    <location>
        <begin position="1"/>
        <end position="26"/>
    </location>
</feature>
<accession>A0A4P9WDQ9</accession>
<dbReference type="InterPro" id="IPR044524">
    <property type="entry name" value="Isoase_HisA-like"/>
</dbReference>
<keyword evidence="4" id="KW-1185">Reference proteome</keyword>
<feature type="compositionally biased region" description="Basic and acidic residues" evidence="2">
    <location>
        <begin position="14"/>
        <end position="26"/>
    </location>
</feature>
<comment type="similarity">
    <text evidence="1">Belongs to the HisA/HisF family.</text>
</comment>
<dbReference type="GO" id="GO:0000162">
    <property type="term" value="P:L-tryptophan biosynthetic process"/>
    <property type="evidence" value="ECO:0007669"/>
    <property type="project" value="TreeGrafter"/>
</dbReference>
<dbReference type="PANTHER" id="PTHR43090">
    <property type="entry name" value="1-(5-PHOSPHORIBOSYL)-5-[(5-PHOSPHORIBOSYLAMINO)METHYLIDENEAMINO] IMIDAZOLE-4-CARBOXAMIDE ISOMERASE"/>
    <property type="match status" value="1"/>
</dbReference>
<protein>
    <submittedName>
        <fullName evidence="3">Uncharacterized protein</fullName>
    </submittedName>
</protein>
<dbReference type="GO" id="GO:0000105">
    <property type="term" value="P:L-histidine biosynthetic process"/>
    <property type="evidence" value="ECO:0007669"/>
    <property type="project" value="InterPro"/>
</dbReference>
<dbReference type="GO" id="GO:0005737">
    <property type="term" value="C:cytoplasm"/>
    <property type="evidence" value="ECO:0007669"/>
    <property type="project" value="TreeGrafter"/>
</dbReference>
<gene>
    <name evidence="3" type="ORF">BDK51DRAFT_35049</name>
</gene>
<dbReference type="Gene3D" id="3.20.20.70">
    <property type="entry name" value="Aldolase class I"/>
    <property type="match status" value="1"/>
</dbReference>
<proteinExistence type="inferred from homology"/>
<dbReference type="Proteomes" id="UP000269721">
    <property type="component" value="Unassembled WGS sequence"/>
</dbReference>
<dbReference type="EMBL" id="KZ995355">
    <property type="protein sequence ID" value="RKO90841.1"/>
    <property type="molecule type" value="Genomic_DNA"/>
</dbReference>
<name>A0A4P9WDQ9_9FUNG</name>
<dbReference type="AlphaFoldDB" id="A0A4P9WDQ9"/>
<evidence type="ECO:0000256" key="2">
    <source>
        <dbReference type="SAM" id="MobiDB-lite"/>
    </source>
</evidence>